<keyword evidence="1" id="KW-0472">Membrane</keyword>
<organism evidence="2 3">
    <name type="scientific">Schizothecium vesticola</name>
    <dbReference type="NCBI Taxonomy" id="314040"/>
    <lineage>
        <taxon>Eukaryota</taxon>
        <taxon>Fungi</taxon>
        <taxon>Dikarya</taxon>
        <taxon>Ascomycota</taxon>
        <taxon>Pezizomycotina</taxon>
        <taxon>Sordariomycetes</taxon>
        <taxon>Sordariomycetidae</taxon>
        <taxon>Sordariales</taxon>
        <taxon>Schizotheciaceae</taxon>
        <taxon>Schizothecium</taxon>
    </lineage>
</organism>
<dbReference type="Proteomes" id="UP001172155">
    <property type="component" value="Unassembled WGS sequence"/>
</dbReference>
<proteinExistence type="predicted"/>
<dbReference type="Pfam" id="PF11913">
    <property type="entry name" value="DUF3431"/>
    <property type="match status" value="1"/>
</dbReference>
<comment type="caution">
    <text evidence="2">The sequence shown here is derived from an EMBL/GenBank/DDBJ whole genome shotgun (WGS) entry which is preliminary data.</text>
</comment>
<keyword evidence="3" id="KW-1185">Reference proteome</keyword>
<gene>
    <name evidence="2" type="ORF">B0T18DRAFT_435361</name>
</gene>
<sequence length="319" mass="35988">MSVTRRGGRAAALPVVIILACGWFLFVQFRHLADFSILGLAPAPPPSPPDAPVEIVLASLKRESTSWVHQYLPDWGRSVYVVDDPKANLRVPKNKGREAMVYLTHIIDRYDTLANVTVFAHASRFAWHNDDPDYDAVRTLRRLKLDYVEATGYVNLRCALTLGCPAEIKPHVDAQGPEVSITTTKQVYRQAFRELMPGLEVPVAVGVSCCSQFAVSRDTIHRWSLERWTRWRDWLLKTPLPDDISGRVLEYTWHIIFGKEAIFCPRPADCYCKAFGLCDLKCDEHQCDGRYVLPPYASLPPGWPKVGWKGEARNISGPS</sequence>
<dbReference type="PANTHER" id="PTHR37490">
    <property type="entry name" value="EXPRESSED PROTEIN"/>
    <property type="match status" value="1"/>
</dbReference>
<dbReference type="PANTHER" id="PTHR37490:SF3">
    <property type="entry name" value="DUF3431 DOMAIN CONTAINING PROTEIN"/>
    <property type="match status" value="1"/>
</dbReference>
<dbReference type="AlphaFoldDB" id="A0AA40F3X4"/>
<dbReference type="InterPro" id="IPR021838">
    <property type="entry name" value="DUF3431"/>
</dbReference>
<dbReference type="PROSITE" id="PS51257">
    <property type="entry name" value="PROKAR_LIPOPROTEIN"/>
    <property type="match status" value="1"/>
</dbReference>
<keyword evidence="1" id="KW-1133">Transmembrane helix</keyword>
<evidence type="ECO:0000256" key="1">
    <source>
        <dbReference type="SAM" id="Phobius"/>
    </source>
</evidence>
<reference evidence="2" key="1">
    <citation type="submission" date="2023-06" db="EMBL/GenBank/DDBJ databases">
        <title>Genome-scale phylogeny and comparative genomics of the fungal order Sordariales.</title>
        <authorList>
            <consortium name="Lawrence Berkeley National Laboratory"/>
            <person name="Hensen N."/>
            <person name="Bonometti L."/>
            <person name="Westerberg I."/>
            <person name="Brannstrom I.O."/>
            <person name="Guillou S."/>
            <person name="Cros-Aarteil S."/>
            <person name="Calhoun S."/>
            <person name="Haridas S."/>
            <person name="Kuo A."/>
            <person name="Mondo S."/>
            <person name="Pangilinan J."/>
            <person name="Riley R."/>
            <person name="LaButti K."/>
            <person name="Andreopoulos B."/>
            <person name="Lipzen A."/>
            <person name="Chen C."/>
            <person name="Yanf M."/>
            <person name="Daum C."/>
            <person name="Ng V."/>
            <person name="Clum A."/>
            <person name="Steindorff A."/>
            <person name="Ohm R."/>
            <person name="Martin F."/>
            <person name="Silar P."/>
            <person name="Natvig D."/>
            <person name="Lalanne C."/>
            <person name="Gautier V."/>
            <person name="Ament-velasquez S.L."/>
            <person name="Kruys A."/>
            <person name="Hutchinson M.I."/>
            <person name="Powell A.J."/>
            <person name="Barry K."/>
            <person name="Miller A.N."/>
            <person name="Grigoriev I.V."/>
            <person name="Debuchy R."/>
            <person name="Gladieux P."/>
            <person name="Thoren M.H."/>
            <person name="Johannesson H."/>
        </authorList>
    </citation>
    <scope>NUCLEOTIDE SEQUENCE</scope>
    <source>
        <strain evidence="2">SMH3187-1</strain>
    </source>
</reference>
<keyword evidence="1" id="KW-0812">Transmembrane</keyword>
<feature type="transmembrane region" description="Helical" evidence="1">
    <location>
        <begin position="12"/>
        <end position="29"/>
    </location>
</feature>
<protein>
    <submittedName>
        <fullName evidence="2">Uncharacterized protein</fullName>
    </submittedName>
</protein>
<dbReference type="EMBL" id="JAUKUD010000002">
    <property type="protein sequence ID" value="KAK0750724.1"/>
    <property type="molecule type" value="Genomic_DNA"/>
</dbReference>
<evidence type="ECO:0000313" key="2">
    <source>
        <dbReference type="EMBL" id="KAK0750724.1"/>
    </source>
</evidence>
<name>A0AA40F3X4_9PEZI</name>
<evidence type="ECO:0000313" key="3">
    <source>
        <dbReference type="Proteomes" id="UP001172155"/>
    </source>
</evidence>
<accession>A0AA40F3X4</accession>